<organism evidence="2 3">
    <name type="scientific">Hibiscus syriacus</name>
    <name type="common">Rose of Sharon</name>
    <dbReference type="NCBI Taxonomy" id="106335"/>
    <lineage>
        <taxon>Eukaryota</taxon>
        <taxon>Viridiplantae</taxon>
        <taxon>Streptophyta</taxon>
        <taxon>Embryophyta</taxon>
        <taxon>Tracheophyta</taxon>
        <taxon>Spermatophyta</taxon>
        <taxon>Magnoliopsida</taxon>
        <taxon>eudicotyledons</taxon>
        <taxon>Gunneridae</taxon>
        <taxon>Pentapetalae</taxon>
        <taxon>rosids</taxon>
        <taxon>malvids</taxon>
        <taxon>Malvales</taxon>
        <taxon>Malvaceae</taxon>
        <taxon>Malvoideae</taxon>
        <taxon>Hibiscus</taxon>
    </lineage>
</organism>
<dbReference type="AlphaFoldDB" id="A0A6A3CBJ6"/>
<evidence type="ECO:0000313" key="2">
    <source>
        <dbReference type="EMBL" id="KAE8724499.1"/>
    </source>
</evidence>
<proteinExistence type="predicted"/>
<protein>
    <recommendedName>
        <fullName evidence="1">DUF7049 domain-containing protein</fullName>
    </recommendedName>
</protein>
<name>A0A6A3CBJ6_HIBSY</name>
<sequence length="313" mass="36243">MTISLPYSFPATIRNYSPYIEPRESELQNEHLITRSDDFIGKQELRFVHFAVKGYGPFELYSNEIIVTWASFRLFMYCRRLFSWLQEWRDELGSPNEEISCRNPPIQTCLLLLHLHNVTSTSGSPDSYLMPAAQVLRSFKFRPVRQYPIMLVKASSSSVYDPHQQAVQQAISELRSNIRLPTLESEDAVMTKAILAVLNLSFFIFLLKIPSAKPQSYRRAEFQSHKSMEYLASLKAQIMELDRQNQSLKLICRVMLPEKQWHSNDLMSTESNTPITELGSVNHVNVRFRIEGNNCDEATFREAVRRILADLAR</sequence>
<evidence type="ECO:0000313" key="3">
    <source>
        <dbReference type="Proteomes" id="UP000436088"/>
    </source>
</evidence>
<evidence type="ECO:0000259" key="1">
    <source>
        <dbReference type="Pfam" id="PF23132"/>
    </source>
</evidence>
<gene>
    <name evidence="2" type="ORF">F3Y22_tig00010495pilonHSYRG00016</name>
</gene>
<feature type="domain" description="DUF7049" evidence="1">
    <location>
        <begin position="240"/>
        <end position="311"/>
    </location>
</feature>
<dbReference type="Proteomes" id="UP000436088">
    <property type="component" value="Unassembled WGS sequence"/>
</dbReference>
<comment type="caution">
    <text evidence="2">The sequence shown here is derived from an EMBL/GenBank/DDBJ whole genome shotgun (WGS) entry which is preliminary data.</text>
</comment>
<dbReference type="EMBL" id="VEPZ02000468">
    <property type="protein sequence ID" value="KAE8724499.1"/>
    <property type="molecule type" value="Genomic_DNA"/>
</dbReference>
<reference evidence="2" key="1">
    <citation type="submission" date="2019-09" db="EMBL/GenBank/DDBJ databases">
        <title>Draft genome information of white flower Hibiscus syriacus.</title>
        <authorList>
            <person name="Kim Y.-M."/>
        </authorList>
    </citation>
    <scope>NUCLEOTIDE SEQUENCE [LARGE SCALE GENOMIC DNA]</scope>
    <source>
        <strain evidence="2">YM2019G1</strain>
    </source>
</reference>
<accession>A0A6A3CBJ6</accession>
<keyword evidence="3" id="KW-1185">Reference proteome</keyword>
<dbReference type="InterPro" id="IPR055477">
    <property type="entry name" value="DUF7049"/>
</dbReference>
<dbReference type="Pfam" id="PF23132">
    <property type="entry name" value="DUF7049"/>
    <property type="match status" value="1"/>
</dbReference>